<organism evidence="2 3">
    <name type="scientific">Streptomyces roseochromogenus subsp. oscitans DS 12.976</name>
    <dbReference type="NCBI Taxonomy" id="1352936"/>
    <lineage>
        <taxon>Bacteria</taxon>
        <taxon>Bacillati</taxon>
        <taxon>Actinomycetota</taxon>
        <taxon>Actinomycetes</taxon>
        <taxon>Kitasatosporales</taxon>
        <taxon>Streptomycetaceae</taxon>
        <taxon>Streptomyces</taxon>
    </lineage>
</organism>
<evidence type="ECO:0000313" key="2">
    <source>
        <dbReference type="EMBL" id="EST25368.1"/>
    </source>
</evidence>
<evidence type="ECO:0000259" key="1">
    <source>
        <dbReference type="Pfam" id="PF03781"/>
    </source>
</evidence>
<evidence type="ECO:0000313" key="3">
    <source>
        <dbReference type="Proteomes" id="UP000017984"/>
    </source>
</evidence>
<accession>V6JZZ2</accession>
<dbReference type="Gene3D" id="3.90.1580.10">
    <property type="entry name" value="paralog of FGE (formylglycine-generating enzyme)"/>
    <property type="match status" value="1"/>
</dbReference>
<dbReference type="HOGENOM" id="CLU_1721376_0_0_11"/>
<dbReference type="SUPFAM" id="SSF56436">
    <property type="entry name" value="C-type lectin-like"/>
    <property type="match status" value="1"/>
</dbReference>
<name>V6JZZ2_STRRC</name>
<dbReference type="EMBL" id="AWQX01000249">
    <property type="protein sequence ID" value="EST25368.1"/>
    <property type="molecule type" value="Genomic_DNA"/>
</dbReference>
<comment type="caution">
    <text evidence="2">The sequence shown here is derived from an EMBL/GenBank/DDBJ whole genome shotgun (WGS) entry which is preliminary data.</text>
</comment>
<dbReference type="STRING" id="1352936.M878_28905"/>
<feature type="domain" description="Sulfatase-modifying factor enzyme-like" evidence="1">
    <location>
        <begin position="49"/>
        <end position="139"/>
    </location>
</feature>
<dbReference type="InterPro" id="IPR016187">
    <property type="entry name" value="CTDL_fold"/>
</dbReference>
<sequence length="152" mass="16173">MVETSAASAMSLMLTASKPCARKSSSAASASARRVAACADTWVGRPVVTYQAWYRDFAGDAVRRAGATPVDERSDNRSPFGVLDMVGNCWEWTSTSLDDPGEAVICGGSYDNPMRAVQSSSKGIYRKRGASNAVGFRCVQDLDTSQAEETTA</sequence>
<dbReference type="InterPro" id="IPR005532">
    <property type="entry name" value="SUMF_dom"/>
</dbReference>
<dbReference type="InterPro" id="IPR042095">
    <property type="entry name" value="SUMF_sf"/>
</dbReference>
<reference evidence="2 3" key="1">
    <citation type="journal article" date="2014" name="Genome Announc.">
        <title>Draft Genome Sequence of Streptomyces roseochromogenes subsp. oscitans DS 12.976, Producer of the Aminocoumarin Antibiotic Clorobiocin.</title>
        <authorList>
            <person name="Ruckert C."/>
            <person name="Kalinowski J."/>
            <person name="Heide L."/>
            <person name="Apel A.K."/>
        </authorList>
    </citation>
    <scope>NUCLEOTIDE SEQUENCE [LARGE SCALE GENOMIC DNA]</scope>
    <source>
        <strain evidence="2 3">DS 12.976</strain>
    </source>
</reference>
<dbReference type="AlphaFoldDB" id="V6JZZ2"/>
<gene>
    <name evidence="2" type="ORF">M878_28905</name>
</gene>
<dbReference type="Pfam" id="PF03781">
    <property type="entry name" value="FGE-sulfatase"/>
    <property type="match status" value="1"/>
</dbReference>
<proteinExistence type="predicted"/>
<dbReference type="PATRIC" id="fig|1352936.5.peg.6031"/>
<dbReference type="Proteomes" id="UP000017984">
    <property type="component" value="Chromosome"/>
</dbReference>
<keyword evidence="3" id="KW-1185">Reference proteome</keyword>
<protein>
    <recommendedName>
        <fullName evidence="1">Sulfatase-modifying factor enzyme-like domain-containing protein</fullName>
    </recommendedName>
</protein>